<evidence type="ECO:0000313" key="1">
    <source>
        <dbReference type="EMBL" id="CAG8728782.1"/>
    </source>
</evidence>
<reference evidence="1 2" key="1">
    <citation type="submission" date="2021-06" db="EMBL/GenBank/DDBJ databases">
        <authorList>
            <person name="Kallberg Y."/>
            <person name="Tangrot J."/>
            <person name="Rosling A."/>
        </authorList>
    </citation>
    <scope>NUCLEOTIDE SEQUENCE [LARGE SCALE GENOMIC DNA]</scope>
    <source>
        <strain evidence="1 2">120-4 pot B 10/14</strain>
    </source>
</reference>
<evidence type="ECO:0000313" key="2">
    <source>
        <dbReference type="Proteomes" id="UP000789901"/>
    </source>
</evidence>
<gene>
    <name evidence="1" type="ORF">GMARGA_LOCUS14196</name>
</gene>
<accession>A0ABN7V489</accession>
<feature type="non-terminal residue" evidence="1">
    <location>
        <position position="1"/>
    </location>
</feature>
<dbReference type="EMBL" id="CAJVQB010009304">
    <property type="protein sequence ID" value="CAG8728782.1"/>
    <property type="molecule type" value="Genomic_DNA"/>
</dbReference>
<dbReference type="Proteomes" id="UP000789901">
    <property type="component" value="Unassembled WGS sequence"/>
</dbReference>
<name>A0ABN7V489_GIGMA</name>
<protein>
    <submittedName>
        <fullName evidence="1">4382_t:CDS:1</fullName>
    </submittedName>
</protein>
<organism evidence="1 2">
    <name type="scientific">Gigaspora margarita</name>
    <dbReference type="NCBI Taxonomy" id="4874"/>
    <lineage>
        <taxon>Eukaryota</taxon>
        <taxon>Fungi</taxon>
        <taxon>Fungi incertae sedis</taxon>
        <taxon>Mucoromycota</taxon>
        <taxon>Glomeromycotina</taxon>
        <taxon>Glomeromycetes</taxon>
        <taxon>Diversisporales</taxon>
        <taxon>Gigasporaceae</taxon>
        <taxon>Gigaspora</taxon>
    </lineage>
</organism>
<proteinExistence type="predicted"/>
<sequence>QFYSNEDIDRLIEEQIAFRENLALKKLKEISGYLPSQNPPCRTQVNLNTKAMRQLLEVMKHAKKTLAKKPGPGREKADKICVDHFLDKVLKNMGEDPDSNDQGAELAKKCKLKKKLYSALRSKAEINDLNKKLLTKYLEQEKELQQLRWLKKRKNIYLACGQVGLDYNIKEARNVKKKFWLMNQDLTLK</sequence>
<comment type="caution">
    <text evidence="1">The sequence shown here is derived from an EMBL/GenBank/DDBJ whole genome shotgun (WGS) entry which is preliminary data.</text>
</comment>
<keyword evidence="2" id="KW-1185">Reference proteome</keyword>